<dbReference type="Proteomes" id="UP000059419">
    <property type="component" value="Chromosome 1"/>
</dbReference>
<dbReference type="KEGG" id="ege:EM595_0187"/>
<name>A0A0U5KZ73_9GAMM</name>
<dbReference type="AlphaFoldDB" id="A0A0U5KZ73"/>
<evidence type="ECO:0000313" key="2">
    <source>
        <dbReference type="Proteomes" id="UP000059419"/>
    </source>
</evidence>
<gene>
    <name evidence="1" type="ORF">EM595_0187</name>
</gene>
<dbReference type="PANTHER" id="PTHR37560">
    <property type="entry name" value="UPF0210 PROTEIN SPR0218"/>
    <property type="match status" value="1"/>
</dbReference>
<dbReference type="PATRIC" id="fig|1619313.3.peg.194"/>
<dbReference type="Pfam" id="PF05167">
    <property type="entry name" value="DUF711"/>
    <property type="match status" value="1"/>
</dbReference>
<dbReference type="InterPro" id="IPR007841">
    <property type="entry name" value="UPF0210"/>
</dbReference>
<evidence type="ECO:0000313" key="1">
    <source>
        <dbReference type="EMBL" id="CUU22424.1"/>
    </source>
</evidence>
<reference evidence="2" key="1">
    <citation type="submission" date="2015-11" db="EMBL/GenBank/DDBJ databases">
        <authorList>
            <person name="Blom J."/>
        </authorList>
    </citation>
    <scope>NUCLEOTIDE SEQUENCE [LARGE SCALE GENOMIC DNA]</scope>
</reference>
<accession>A0A0U5KZ73</accession>
<dbReference type="OrthoDB" id="9763001at2"/>
<dbReference type="RefSeq" id="WP_067426918.1">
    <property type="nucleotide sequence ID" value="NZ_LN907827.1"/>
</dbReference>
<sequence>MIRAITLGVPAHMVDTGSAEPQLQRFRALAERQLAARNWPLRTLRLTLPPLREEHEEEMFALPARLASFSEMAQRLGSRWFCLPVDLTQGENYQRRLDAAFATLFKQPRMFLNLMVADAQGINIRASHDVARFMLNVAQRSNNGFDNFRVGASLCCPANAPFFPFSRHEGDTLKFSFALETTDIALELSELVRQKKRSLGEFSDEFIARLITRLGEINAFGLELQAATGIDYAGLDASLAPFPDGNISVGRLLENLGARPCGSQGSLFITSILTNAIKTAVARSGALAVGFNGVMFSVLEDDVLASANNRRALSVDTLNAWSTVCGCGLDMLPVPGSTLSEDIAAIILDTAALAVRLTKPLGVRLLPIPGKEVNELTQFNFDFLCNSRVMQIDKSDVSFPTENGRWNYRY</sequence>
<protein>
    <recommendedName>
        <fullName evidence="3">DUF711 family protein</fullName>
    </recommendedName>
</protein>
<dbReference type="PANTHER" id="PTHR37560:SF2">
    <property type="entry name" value="DUF711 DOMAIN-CONTAINING PROTEIN"/>
    <property type="match status" value="1"/>
</dbReference>
<evidence type="ECO:0008006" key="3">
    <source>
        <dbReference type="Google" id="ProtNLM"/>
    </source>
</evidence>
<dbReference type="Gene3D" id="3.20.70.20">
    <property type="match status" value="1"/>
</dbReference>
<organism evidence="1 2">
    <name type="scientific">Duffyella gerundensis</name>
    <dbReference type="NCBI Taxonomy" id="1619313"/>
    <lineage>
        <taxon>Bacteria</taxon>
        <taxon>Pseudomonadati</taxon>
        <taxon>Pseudomonadota</taxon>
        <taxon>Gammaproteobacteria</taxon>
        <taxon>Enterobacterales</taxon>
        <taxon>Erwiniaceae</taxon>
        <taxon>Duffyella</taxon>
    </lineage>
</organism>
<keyword evidence="2" id="KW-1185">Reference proteome</keyword>
<dbReference type="STRING" id="1619313.EM595_0187"/>
<dbReference type="EMBL" id="LN907827">
    <property type="protein sequence ID" value="CUU22424.1"/>
    <property type="molecule type" value="Genomic_DNA"/>
</dbReference>
<dbReference type="SUPFAM" id="SSF51998">
    <property type="entry name" value="PFL-like glycyl radical enzymes"/>
    <property type="match status" value="1"/>
</dbReference>
<proteinExistence type="predicted"/>